<dbReference type="GO" id="GO:0061630">
    <property type="term" value="F:ubiquitin protein ligase activity"/>
    <property type="evidence" value="ECO:0007669"/>
    <property type="project" value="TreeGrafter"/>
</dbReference>
<dbReference type="InterPro" id="IPR019193">
    <property type="entry name" value="UBQ-conj_enz_E2-bd_prot"/>
</dbReference>
<dbReference type="PANTHER" id="PTHR31531">
    <property type="entry name" value="E3 UBIQUITIN-PROTEIN LIGASE E3D FAMILY MEMBER"/>
    <property type="match status" value="1"/>
</dbReference>
<name>A0AAW1YIW3_RUBAR</name>
<dbReference type="GO" id="GO:0043161">
    <property type="term" value="P:proteasome-mediated ubiquitin-dependent protein catabolic process"/>
    <property type="evidence" value="ECO:0007669"/>
    <property type="project" value="TreeGrafter"/>
</dbReference>
<dbReference type="GO" id="GO:0005829">
    <property type="term" value="C:cytosol"/>
    <property type="evidence" value="ECO:0007669"/>
    <property type="project" value="TreeGrafter"/>
</dbReference>
<protein>
    <submittedName>
        <fullName evidence="1">Uncharacterized protein</fullName>
    </submittedName>
</protein>
<organism evidence="1 2">
    <name type="scientific">Rubus argutus</name>
    <name type="common">Southern blackberry</name>
    <dbReference type="NCBI Taxonomy" id="59490"/>
    <lineage>
        <taxon>Eukaryota</taxon>
        <taxon>Viridiplantae</taxon>
        <taxon>Streptophyta</taxon>
        <taxon>Embryophyta</taxon>
        <taxon>Tracheophyta</taxon>
        <taxon>Spermatophyta</taxon>
        <taxon>Magnoliopsida</taxon>
        <taxon>eudicotyledons</taxon>
        <taxon>Gunneridae</taxon>
        <taxon>Pentapetalae</taxon>
        <taxon>rosids</taxon>
        <taxon>fabids</taxon>
        <taxon>Rosales</taxon>
        <taxon>Rosaceae</taxon>
        <taxon>Rosoideae</taxon>
        <taxon>Rosoideae incertae sedis</taxon>
        <taxon>Rubus</taxon>
    </lineage>
</organism>
<dbReference type="PANTHER" id="PTHR31531:SF2">
    <property type="entry name" value="E3 UBIQUITIN-PROTEIN LIGASE E3D"/>
    <property type="match status" value="1"/>
</dbReference>
<dbReference type="GO" id="GO:0031624">
    <property type="term" value="F:ubiquitin conjugating enzyme binding"/>
    <property type="evidence" value="ECO:0007669"/>
    <property type="project" value="TreeGrafter"/>
</dbReference>
<evidence type="ECO:0000313" key="2">
    <source>
        <dbReference type="Proteomes" id="UP001457282"/>
    </source>
</evidence>
<dbReference type="GO" id="GO:0000209">
    <property type="term" value="P:protein polyubiquitination"/>
    <property type="evidence" value="ECO:0007669"/>
    <property type="project" value="TreeGrafter"/>
</dbReference>
<reference evidence="1 2" key="1">
    <citation type="journal article" date="2023" name="G3 (Bethesda)">
        <title>A chromosome-length genome assembly and annotation of blackberry (Rubus argutus, cv. 'Hillquist').</title>
        <authorList>
            <person name="Bruna T."/>
            <person name="Aryal R."/>
            <person name="Dudchenko O."/>
            <person name="Sargent D.J."/>
            <person name="Mead D."/>
            <person name="Buti M."/>
            <person name="Cavallini A."/>
            <person name="Hytonen T."/>
            <person name="Andres J."/>
            <person name="Pham M."/>
            <person name="Weisz D."/>
            <person name="Mascagni F."/>
            <person name="Usai G."/>
            <person name="Natali L."/>
            <person name="Bassil N."/>
            <person name="Fernandez G.E."/>
            <person name="Lomsadze A."/>
            <person name="Armour M."/>
            <person name="Olukolu B."/>
            <person name="Poorten T."/>
            <person name="Britton C."/>
            <person name="Davik J."/>
            <person name="Ashrafi H."/>
            <person name="Aiden E.L."/>
            <person name="Borodovsky M."/>
            <person name="Worthington M."/>
        </authorList>
    </citation>
    <scope>NUCLEOTIDE SEQUENCE [LARGE SCALE GENOMIC DNA]</scope>
    <source>
        <strain evidence="1">PI 553951</strain>
    </source>
</reference>
<dbReference type="GO" id="GO:0005634">
    <property type="term" value="C:nucleus"/>
    <property type="evidence" value="ECO:0007669"/>
    <property type="project" value="TreeGrafter"/>
</dbReference>
<dbReference type="AlphaFoldDB" id="A0AAW1YIW3"/>
<sequence length="534" mass="58825">MSLELQTAENGRKMANLKVHISLSQSLVLVSWTEHDAEVSLRVPMPRVLLDDESPVSFKSLDDHIEVKLVLLLPVDHSIVLNYDSILNLSELSLNKDEGNGFADVSKPLSVDSDVKSLSSSGGAHFYCRSCSFKLTASPLSNFVELPSVNWREVADNWFGNCCCSFGGISERLVASYANSYTCAKGGCLVSSTNITLCKDDLVGSEFPDVNGECQRHEKESDVNGECQRHEKESDVNGECGPNESELNPGSNLACSEIPKSEIKDKYVDADFKGAVTKEETNSKGVPHRCLESDCSVRLTSAQGCCDNMGSHSEDDDGEGCRHHLSETFPEENKEILKNHKSLLNGFLENIFMCSSLLGAYPCDNGGRLIDGGVRLFKCNVATSLPVGGKRDVFRKYTLERLFANQLLECAKDQLSFRTVVRDLKIRSPMLQIVLINTNSWSCTGHCLAKQSNTEPVPKIDLHPVIKVLFSQCSSSTESQLRMLEDSVTKDVAEEFFMLASQIEELIKSLSSRRDILPPSYSSLEGLSLSSMLM</sequence>
<evidence type="ECO:0000313" key="1">
    <source>
        <dbReference type="EMBL" id="KAK9948559.1"/>
    </source>
</evidence>
<gene>
    <name evidence="1" type="ORF">M0R45_004128</name>
</gene>
<dbReference type="GO" id="GO:0000151">
    <property type="term" value="C:ubiquitin ligase complex"/>
    <property type="evidence" value="ECO:0007669"/>
    <property type="project" value="TreeGrafter"/>
</dbReference>
<dbReference type="Pfam" id="PF09814">
    <property type="entry name" value="HECT_2"/>
    <property type="match status" value="2"/>
</dbReference>
<dbReference type="GO" id="GO:0006513">
    <property type="term" value="P:protein monoubiquitination"/>
    <property type="evidence" value="ECO:0007669"/>
    <property type="project" value="TreeGrafter"/>
</dbReference>
<dbReference type="Proteomes" id="UP001457282">
    <property type="component" value="Unassembled WGS sequence"/>
</dbReference>
<keyword evidence="2" id="KW-1185">Reference proteome</keyword>
<dbReference type="GO" id="GO:0051865">
    <property type="term" value="P:protein autoubiquitination"/>
    <property type="evidence" value="ECO:0007669"/>
    <property type="project" value="TreeGrafter"/>
</dbReference>
<comment type="caution">
    <text evidence="1">The sequence shown here is derived from an EMBL/GenBank/DDBJ whole genome shotgun (WGS) entry which is preliminary data.</text>
</comment>
<accession>A0AAW1YIW3</accession>
<proteinExistence type="predicted"/>
<dbReference type="EMBL" id="JBEDUW010000001">
    <property type="protein sequence ID" value="KAK9948559.1"/>
    <property type="molecule type" value="Genomic_DNA"/>
</dbReference>
<dbReference type="GO" id="GO:0030332">
    <property type="term" value="F:cyclin binding"/>
    <property type="evidence" value="ECO:0007669"/>
    <property type="project" value="TreeGrafter"/>
</dbReference>